<proteinExistence type="predicted"/>
<dbReference type="Gene3D" id="2.30.180.10">
    <property type="entry name" value="FAS1 domain"/>
    <property type="match status" value="1"/>
</dbReference>
<dbReference type="EMBL" id="FWYB01000009">
    <property type="protein sequence ID" value="SMD02943.1"/>
    <property type="molecule type" value="Genomic_DNA"/>
</dbReference>
<evidence type="ECO:0000259" key="1">
    <source>
        <dbReference type="PROSITE" id="PS50213"/>
    </source>
</evidence>
<dbReference type="PROSITE" id="PS50213">
    <property type="entry name" value="FAS1"/>
    <property type="match status" value="1"/>
</dbReference>
<sequence>MENYKKTKMKTKYILFLAFVIAIMATSCKKDKYIIGGSLHDPHVNMTTYDYLKTNRLFDTLLVLIDKAGMKEEINGNVTFFAPTDYSIKALLVRREEKLQQDMNDESLKYTLNDLPVPELRDSLRSHLFDGKIIRESLSLSNKLFTSKSNEAFSVKLIEASSPGVVSTKPQLLFLVKLRNGLDPDPLPDNYPDEDKDLFIMAQTSNIQTTTGVLHVLHNSHRFYW</sequence>
<dbReference type="AlphaFoldDB" id="A0A1W2DZP8"/>
<name>A0A1W2DZP8_9SPHI</name>
<dbReference type="OrthoDB" id="655802at2"/>
<gene>
    <name evidence="2" type="ORF">SAMN04488101_10919</name>
</gene>
<evidence type="ECO:0000313" key="2">
    <source>
        <dbReference type="EMBL" id="SMD02943.1"/>
    </source>
</evidence>
<dbReference type="PROSITE" id="PS51257">
    <property type="entry name" value="PROKAR_LIPOPROTEIN"/>
    <property type="match status" value="1"/>
</dbReference>
<protein>
    <submittedName>
        <fullName evidence="2">Fasciclin domain-containing protein</fullName>
    </submittedName>
</protein>
<feature type="domain" description="FAS1" evidence="1">
    <location>
        <begin position="45"/>
        <end position="221"/>
    </location>
</feature>
<organism evidence="2 3">
    <name type="scientific">Pedobacter nyackensis</name>
    <dbReference type="NCBI Taxonomy" id="475255"/>
    <lineage>
        <taxon>Bacteria</taxon>
        <taxon>Pseudomonadati</taxon>
        <taxon>Bacteroidota</taxon>
        <taxon>Sphingobacteriia</taxon>
        <taxon>Sphingobacteriales</taxon>
        <taxon>Sphingobacteriaceae</taxon>
        <taxon>Pedobacter</taxon>
    </lineage>
</organism>
<dbReference type="Proteomes" id="UP000192678">
    <property type="component" value="Unassembled WGS sequence"/>
</dbReference>
<dbReference type="InterPro" id="IPR000782">
    <property type="entry name" value="FAS1_domain"/>
</dbReference>
<dbReference type="STRING" id="475255.SAMN04488101_10919"/>
<keyword evidence="3" id="KW-1185">Reference proteome</keyword>
<accession>A0A1W2DZP8</accession>
<dbReference type="Pfam" id="PF02469">
    <property type="entry name" value="Fasciclin"/>
    <property type="match status" value="1"/>
</dbReference>
<reference evidence="2 3" key="1">
    <citation type="submission" date="2017-04" db="EMBL/GenBank/DDBJ databases">
        <authorList>
            <person name="Afonso C.L."/>
            <person name="Miller P.J."/>
            <person name="Scott M.A."/>
            <person name="Spackman E."/>
            <person name="Goraichik I."/>
            <person name="Dimitrov K.M."/>
            <person name="Suarez D.L."/>
            <person name="Swayne D.E."/>
        </authorList>
    </citation>
    <scope>NUCLEOTIDE SEQUENCE [LARGE SCALE GENOMIC DNA]</scope>
    <source>
        <strain evidence="2 3">DSM 19625</strain>
    </source>
</reference>
<evidence type="ECO:0000313" key="3">
    <source>
        <dbReference type="Proteomes" id="UP000192678"/>
    </source>
</evidence>
<dbReference type="InterPro" id="IPR036378">
    <property type="entry name" value="FAS1_dom_sf"/>
</dbReference>
<dbReference type="SUPFAM" id="SSF82153">
    <property type="entry name" value="FAS1 domain"/>
    <property type="match status" value="1"/>
</dbReference>